<feature type="transmembrane region" description="Helical" evidence="2">
    <location>
        <begin position="189"/>
        <end position="207"/>
    </location>
</feature>
<organism evidence="5 6">
    <name type="scientific">Kocuria gwangalliensis</name>
    <dbReference type="NCBI Taxonomy" id="501592"/>
    <lineage>
        <taxon>Bacteria</taxon>
        <taxon>Bacillati</taxon>
        <taxon>Actinomycetota</taxon>
        <taxon>Actinomycetes</taxon>
        <taxon>Micrococcales</taxon>
        <taxon>Micrococcaceae</taxon>
        <taxon>Kocuria</taxon>
    </lineage>
</organism>
<evidence type="ECO:0000256" key="1">
    <source>
        <dbReference type="SAM" id="MobiDB-lite"/>
    </source>
</evidence>
<dbReference type="RefSeq" id="WP_345311083.1">
    <property type="nucleotide sequence ID" value="NZ_BAABLN010000017.1"/>
</dbReference>
<evidence type="ECO:0000313" key="6">
    <source>
        <dbReference type="Proteomes" id="UP001501446"/>
    </source>
</evidence>
<evidence type="ECO:0000313" key="5">
    <source>
        <dbReference type="EMBL" id="GAA4697996.1"/>
    </source>
</evidence>
<dbReference type="EMBL" id="BAABLN010000017">
    <property type="protein sequence ID" value="GAA4697996.1"/>
    <property type="molecule type" value="Genomic_DNA"/>
</dbReference>
<proteinExistence type="predicted"/>
<feature type="transmembrane region" description="Helical" evidence="2">
    <location>
        <begin position="222"/>
        <end position="241"/>
    </location>
</feature>
<feature type="transmembrane region" description="Helical" evidence="2">
    <location>
        <begin position="53"/>
        <end position="71"/>
    </location>
</feature>
<gene>
    <name evidence="5" type="ORF">GCM10025781_15130</name>
</gene>
<feature type="compositionally biased region" description="Polar residues" evidence="1">
    <location>
        <begin position="612"/>
        <end position="622"/>
    </location>
</feature>
<evidence type="ECO:0000259" key="3">
    <source>
        <dbReference type="Pfam" id="PF01757"/>
    </source>
</evidence>
<feature type="transmembrane region" description="Helical" evidence="2">
    <location>
        <begin position="313"/>
        <end position="331"/>
    </location>
</feature>
<feature type="transmembrane region" description="Helical" evidence="2">
    <location>
        <begin position="155"/>
        <end position="177"/>
    </location>
</feature>
<dbReference type="InterPro" id="IPR043968">
    <property type="entry name" value="SGNH"/>
</dbReference>
<feature type="transmembrane region" description="Helical" evidence="2">
    <location>
        <begin position="31"/>
        <end position="47"/>
    </location>
</feature>
<dbReference type="PANTHER" id="PTHR23028">
    <property type="entry name" value="ACETYLTRANSFERASE"/>
    <property type="match status" value="1"/>
</dbReference>
<dbReference type="InterPro" id="IPR002656">
    <property type="entry name" value="Acyl_transf_3_dom"/>
</dbReference>
<keyword evidence="5" id="KW-0012">Acyltransferase</keyword>
<feature type="transmembrane region" description="Helical" evidence="2">
    <location>
        <begin position="343"/>
        <end position="364"/>
    </location>
</feature>
<dbReference type="GO" id="GO:0016746">
    <property type="term" value="F:acyltransferase activity"/>
    <property type="evidence" value="ECO:0007669"/>
    <property type="project" value="UniProtKB-KW"/>
</dbReference>
<keyword evidence="2" id="KW-0812">Transmembrane</keyword>
<feature type="transmembrane region" description="Helical" evidence="2">
    <location>
        <begin position="92"/>
        <end position="110"/>
    </location>
</feature>
<keyword evidence="5" id="KW-0808">Transferase</keyword>
<dbReference type="PANTHER" id="PTHR23028:SF53">
    <property type="entry name" value="ACYL_TRANSF_3 DOMAIN-CONTAINING PROTEIN"/>
    <property type="match status" value="1"/>
</dbReference>
<evidence type="ECO:0000259" key="4">
    <source>
        <dbReference type="Pfam" id="PF19040"/>
    </source>
</evidence>
<sequence>MPETLPPRSSAPHVRPDVVSRYSGFRTEVQGLRAVAVLLVVIYHVFLGRVSGGVDIFLLISAFFMTLSFVRKIESGRPLAIGRYWLHTFKRLLPLATVVILVTIGLLTVFPESSVAQFRWEALASVFYVENWALAASSVDYYAADHSTASPFQHFWSLSVQGQVFLLWPLLFGFAWLLRRRTRISSVPILVVCFGLIFAASMIFSVITTETQQAYAYFDTRARLWEFALGSLIALAIPYLNPPRVLRIILGWVGIVSMVSVGVLVDVQGAFPGWIALWPLLSAAAIIVAGNTESRVGFDRFLSWRPVVKLGDAAYALYLVHWPLLVTYLVIMDRPWAGPRSGVALVLVSIVLALVLTAFIENPLKAWTWPEQTKRRLALVIIACLAVVSTAVLSWAAVDAHRSAQLEAEAARNNPGAAALAVEDPSGTETDAPLVPIIQGDYPKPSLGEPCPEEMGLSAANQTWCGITIDDPQASQTILVVGNSHTIQWLPAIEDLARSQGWNMVSYIRGNCILGSADDQVRDQAECAEWLSEIDKVIDDADPDLVVTTGTRSLEDGGEDLSPGMVEKLQELSQKTGHLLAIRDNPRFVDAPGLCVQDDRRSAQDCTPPATDITTSPNPLESIAGQNEGISTVDMGDLICPDGMCAPVIGNVIVYWDNNHLTQNYVRSLSPFFVERAEKALAENGLL</sequence>
<dbReference type="Proteomes" id="UP001501446">
    <property type="component" value="Unassembled WGS sequence"/>
</dbReference>
<keyword evidence="2" id="KW-0472">Membrane</keyword>
<accession>A0ABP8WZE0</accession>
<keyword evidence="6" id="KW-1185">Reference proteome</keyword>
<feature type="domain" description="SGNH" evidence="4">
    <location>
        <begin position="461"/>
        <end position="674"/>
    </location>
</feature>
<dbReference type="InterPro" id="IPR050879">
    <property type="entry name" value="Acyltransferase_3"/>
</dbReference>
<comment type="caution">
    <text evidence="5">The sequence shown here is derived from an EMBL/GenBank/DDBJ whole genome shotgun (WGS) entry which is preliminary data.</text>
</comment>
<keyword evidence="2" id="KW-1133">Transmembrane helix</keyword>
<evidence type="ECO:0000256" key="2">
    <source>
        <dbReference type="SAM" id="Phobius"/>
    </source>
</evidence>
<feature type="domain" description="Acyltransferase 3" evidence="3">
    <location>
        <begin position="28"/>
        <end position="357"/>
    </location>
</feature>
<dbReference type="Pfam" id="PF19040">
    <property type="entry name" value="SGNH"/>
    <property type="match status" value="1"/>
</dbReference>
<feature type="transmembrane region" description="Helical" evidence="2">
    <location>
        <begin position="376"/>
        <end position="398"/>
    </location>
</feature>
<feature type="region of interest" description="Disordered" evidence="1">
    <location>
        <begin position="600"/>
        <end position="622"/>
    </location>
</feature>
<feature type="transmembrane region" description="Helical" evidence="2">
    <location>
        <begin position="248"/>
        <end position="265"/>
    </location>
</feature>
<protein>
    <submittedName>
        <fullName evidence="5">Acyltransferase family protein</fullName>
    </submittedName>
</protein>
<dbReference type="Pfam" id="PF01757">
    <property type="entry name" value="Acyl_transf_3"/>
    <property type="match status" value="1"/>
</dbReference>
<reference evidence="6" key="1">
    <citation type="journal article" date="2019" name="Int. J. Syst. Evol. Microbiol.">
        <title>The Global Catalogue of Microorganisms (GCM) 10K type strain sequencing project: providing services to taxonomists for standard genome sequencing and annotation.</title>
        <authorList>
            <consortium name="The Broad Institute Genomics Platform"/>
            <consortium name="The Broad Institute Genome Sequencing Center for Infectious Disease"/>
            <person name="Wu L."/>
            <person name="Ma J."/>
        </authorList>
    </citation>
    <scope>NUCLEOTIDE SEQUENCE [LARGE SCALE GENOMIC DNA]</scope>
    <source>
        <strain evidence="6">JCM 18958</strain>
    </source>
</reference>
<name>A0ABP8WZE0_9MICC</name>
<feature type="transmembrane region" description="Helical" evidence="2">
    <location>
        <begin position="271"/>
        <end position="292"/>
    </location>
</feature>